<protein>
    <submittedName>
        <fullName evidence="5">Tyrosyl-DNA phosphodiesterase</fullName>
    </submittedName>
</protein>
<evidence type="ECO:0000256" key="2">
    <source>
        <dbReference type="PIRSR" id="PIRSR610347-2"/>
    </source>
</evidence>
<evidence type="ECO:0000256" key="1">
    <source>
        <dbReference type="PIRSR" id="PIRSR610347-1"/>
    </source>
</evidence>
<reference evidence="5" key="1">
    <citation type="journal article" date="2021" name="Sci. Rep.">
        <title>Diploid genomic architecture of Nitzschia inconspicua, an elite biomass production diatom.</title>
        <authorList>
            <person name="Oliver A."/>
            <person name="Podell S."/>
            <person name="Pinowska A."/>
            <person name="Traller J.C."/>
            <person name="Smith S.R."/>
            <person name="McClure R."/>
            <person name="Beliaev A."/>
            <person name="Bohutskyi P."/>
            <person name="Hill E.A."/>
            <person name="Rabines A."/>
            <person name="Zheng H."/>
            <person name="Allen L.Z."/>
            <person name="Kuo A."/>
            <person name="Grigoriev I.V."/>
            <person name="Allen A.E."/>
            <person name="Hazlebeck D."/>
            <person name="Allen E.E."/>
        </authorList>
    </citation>
    <scope>NUCLEOTIDE SEQUENCE</scope>
    <source>
        <strain evidence="5">Hildebrandi</strain>
    </source>
</reference>
<dbReference type="InterPro" id="IPR010347">
    <property type="entry name" value="Tdp1"/>
</dbReference>
<feature type="active site" description="Nucleophile" evidence="1">
    <location>
        <position position="270"/>
    </location>
</feature>
<evidence type="ECO:0000313" key="6">
    <source>
        <dbReference type="Proteomes" id="UP000693970"/>
    </source>
</evidence>
<accession>A0A9K3KCV4</accession>
<feature type="compositionally biased region" description="Low complexity" evidence="4">
    <location>
        <begin position="531"/>
        <end position="541"/>
    </location>
</feature>
<evidence type="ECO:0000256" key="4">
    <source>
        <dbReference type="SAM" id="MobiDB-lite"/>
    </source>
</evidence>
<feature type="region of interest" description="Disordered" evidence="4">
    <location>
        <begin position="386"/>
        <end position="417"/>
    </location>
</feature>
<keyword evidence="6" id="KW-1185">Reference proteome</keyword>
<dbReference type="GO" id="GO:0008081">
    <property type="term" value="F:phosphoric diester hydrolase activity"/>
    <property type="evidence" value="ECO:0007669"/>
    <property type="project" value="InterPro"/>
</dbReference>
<feature type="active site" description="Proton donor/acceptor" evidence="1">
    <location>
        <position position="593"/>
    </location>
</feature>
<feature type="region of interest" description="Disordered" evidence="4">
    <location>
        <begin position="528"/>
        <end position="556"/>
    </location>
</feature>
<sequence>MIPPSLRGVPFVELSYETQTDTDGNNVSQDSNNIKNSHYSRVRYWSDRFYLTTTSAEEADWSKTMTSTESSTNSCSCGHASPPPLFPRELFIKSLDVRAAIVGTYVWDPDWFAVTFPDLVNSVPTLVLHGHRGLFRRYDENNNTNQRGVIAGDGYQTDTDCSDTDTGTCSDRNNISGYHDNDNDADGDDHNENEQEDPSANFHPPPENISKRLHSRSSSSTIQMNYVRCTFWKKPVKDSSQFVSENIHTRNHRQQHQKQLVRETRRGVHHPKFWLLLEKSGSLVVMVTTANLTPIETVEGIWVQRFHPVRKQKRVGPSPSTNQPKNDNPHNDFGVVLQDFLTKLSQASQCSKMVDNFMARHFGCPLRQLSKRFHFHTAQVYLVPVVPGDHNGPTKTDDRRRNLRPGKQQQRQQQQRPFHYYGYHRVQYILKTFGRDTPRNSKRTKDRSKSDRLMLQPTSLGADWDRRTFASLVRGYMGYPRGDDDRNDDWVVRQADIVWPSDRQIAEWSGGTTLDDTIIPKIEDASNVLPQQQQQQQQQQQPRLETHDHSHSHRGGFLFNSSDTFNRCEVSVLSRMCQYHANVPQQRPSRVPHFKSVARVIRNHNAEIFLQTVRPGRAKSYFSWFLMTSACLSHGAQGVPVPVDVVDTQKPKPNVNSRYDTTTTTTTMMTATAEDDDCISFRNFELGVLFISHVMDPKKKNKKKNVTKQQAVDAYRTQRKQRLYCFHPQQCSCHHQPSPTTDPSRKSQVSLVHLPVPYNLCPESYFDRHHDDDDDDDEWPTTMKETPFFHSILPSSRSVGNMLLTPFGRQQQRPVSEQCWMDMERPSKRPNLG</sequence>
<gene>
    <name evidence="5" type="ORF">IV203_024419</name>
</gene>
<dbReference type="OrthoDB" id="47785at2759"/>
<comment type="caution">
    <text evidence="5">The sequence shown here is derived from an EMBL/GenBank/DDBJ whole genome shotgun (WGS) entry which is preliminary data.</text>
</comment>
<feature type="region of interest" description="Disordered" evidence="4">
    <location>
        <begin position="310"/>
        <end position="332"/>
    </location>
</feature>
<feature type="region of interest" description="Disordered" evidence="4">
    <location>
        <begin position="145"/>
        <end position="217"/>
    </location>
</feature>
<feature type="binding site" evidence="2">
    <location>
        <position position="595"/>
    </location>
    <ligand>
        <name>substrate</name>
    </ligand>
</feature>
<organism evidence="5 6">
    <name type="scientific">Nitzschia inconspicua</name>
    <dbReference type="NCBI Taxonomy" id="303405"/>
    <lineage>
        <taxon>Eukaryota</taxon>
        <taxon>Sar</taxon>
        <taxon>Stramenopiles</taxon>
        <taxon>Ochrophyta</taxon>
        <taxon>Bacillariophyta</taxon>
        <taxon>Bacillariophyceae</taxon>
        <taxon>Bacillariophycidae</taxon>
        <taxon>Bacillariales</taxon>
        <taxon>Bacillariaceae</taxon>
        <taxon>Nitzschia</taxon>
    </lineage>
</organism>
<feature type="binding site" evidence="2">
    <location>
        <position position="272"/>
    </location>
    <ligand>
        <name>substrate</name>
    </ligand>
</feature>
<feature type="site" description="Interaction with DNA" evidence="3">
    <location>
        <position position="633"/>
    </location>
</feature>
<proteinExistence type="predicted"/>
<name>A0A9K3KCV4_9STRA</name>
<dbReference type="Pfam" id="PF06087">
    <property type="entry name" value="Tyr-DNA_phospho"/>
    <property type="match status" value="1"/>
</dbReference>
<reference evidence="5" key="2">
    <citation type="submission" date="2021-04" db="EMBL/GenBank/DDBJ databases">
        <authorList>
            <person name="Podell S."/>
        </authorList>
    </citation>
    <scope>NUCLEOTIDE SEQUENCE</scope>
    <source>
        <strain evidence="5">Hildebrandi</strain>
    </source>
</reference>
<evidence type="ECO:0000256" key="3">
    <source>
        <dbReference type="PIRSR" id="PIRSR610347-3"/>
    </source>
</evidence>
<dbReference type="AlphaFoldDB" id="A0A9K3KCV4"/>
<dbReference type="EMBL" id="JAGRRH010000027">
    <property type="protein sequence ID" value="KAG7340876.1"/>
    <property type="molecule type" value="Genomic_DNA"/>
</dbReference>
<dbReference type="GO" id="GO:0006281">
    <property type="term" value="P:DNA repair"/>
    <property type="evidence" value="ECO:0007669"/>
    <property type="project" value="InterPro"/>
</dbReference>
<dbReference type="GO" id="GO:0005634">
    <property type="term" value="C:nucleus"/>
    <property type="evidence" value="ECO:0007669"/>
    <property type="project" value="InterPro"/>
</dbReference>
<feature type="region of interest" description="Disordered" evidence="4">
    <location>
        <begin position="434"/>
        <end position="454"/>
    </location>
</feature>
<dbReference type="Proteomes" id="UP000693970">
    <property type="component" value="Unassembled WGS sequence"/>
</dbReference>
<evidence type="ECO:0000313" key="5">
    <source>
        <dbReference type="EMBL" id="KAG7340876.1"/>
    </source>
</evidence>